<evidence type="ECO:0000313" key="2">
    <source>
        <dbReference type="Proteomes" id="UP000571183"/>
    </source>
</evidence>
<protein>
    <submittedName>
        <fullName evidence="1">Acyl-CoA thioesterase FadM</fullName>
    </submittedName>
</protein>
<dbReference type="Pfam" id="PF13279">
    <property type="entry name" value="4HBT_2"/>
    <property type="match status" value="1"/>
</dbReference>
<dbReference type="InterPro" id="IPR051490">
    <property type="entry name" value="THEM6_lcsJ_thioesterase"/>
</dbReference>
<accession>A0A840DIL6</accession>
<reference evidence="1" key="1">
    <citation type="submission" date="2020-08" db="EMBL/GenBank/DDBJ databases">
        <title>Sequencing the genomes of 1000 actinobacteria strains.</title>
        <authorList>
            <person name="Klenk H.-P."/>
        </authorList>
    </citation>
    <scope>NUCLEOTIDE SEQUENCE [LARGE SCALE GENOMIC DNA]</scope>
    <source>
        <strain evidence="1">DSM 27064</strain>
    </source>
</reference>
<name>A0A840DIL6_9MICO</name>
<comment type="caution">
    <text evidence="1">The sequence shown here is derived from an EMBL/GenBank/DDBJ whole genome shotgun (WGS) entry which is preliminary data.</text>
</comment>
<sequence length="183" mass="20803">MHMLPRTLWHSLVVAKTKPAVNLSAVTRTTFRVWPTDVDILLHMNNGKYLSVLDVARLEYTVRSGLWQKFKQHGIYTVVGAQTISYRKSLNPWRKFTVETRLIGMDQRAAYIEQRFVRRGEIYARAFIQGRFVKRSGGTATMAELCEILGVDQAAFPLPAELAAWAQAVKLPATRQAAPSIWE</sequence>
<dbReference type="Gene3D" id="3.10.129.10">
    <property type="entry name" value="Hotdog Thioesterase"/>
    <property type="match status" value="1"/>
</dbReference>
<dbReference type="PANTHER" id="PTHR12475">
    <property type="match status" value="1"/>
</dbReference>
<keyword evidence="2" id="KW-1185">Reference proteome</keyword>
<dbReference type="SUPFAM" id="SSF54637">
    <property type="entry name" value="Thioesterase/thiol ester dehydrase-isomerase"/>
    <property type="match status" value="1"/>
</dbReference>
<dbReference type="CDD" id="cd00586">
    <property type="entry name" value="4HBT"/>
    <property type="match status" value="1"/>
</dbReference>
<dbReference type="RefSeq" id="WP_124824156.1">
    <property type="nucleotide sequence ID" value="NZ_JACIFD010000007.1"/>
</dbReference>
<gene>
    <name evidence="1" type="ORF">F5897_000871</name>
</gene>
<organism evidence="1 2">
    <name type="scientific">Canibacter oris</name>
    <dbReference type="NCBI Taxonomy" id="1365628"/>
    <lineage>
        <taxon>Bacteria</taxon>
        <taxon>Bacillati</taxon>
        <taxon>Actinomycetota</taxon>
        <taxon>Actinomycetes</taxon>
        <taxon>Micrococcales</taxon>
        <taxon>Microbacteriaceae</taxon>
        <taxon>Canibacter</taxon>
    </lineage>
</organism>
<dbReference type="PANTHER" id="PTHR12475:SF4">
    <property type="entry name" value="PROTEIN THEM6"/>
    <property type="match status" value="1"/>
</dbReference>
<dbReference type="Proteomes" id="UP000571183">
    <property type="component" value="Unassembled WGS sequence"/>
</dbReference>
<proteinExistence type="predicted"/>
<evidence type="ECO:0000313" key="1">
    <source>
        <dbReference type="EMBL" id="MBB4071563.1"/>
    </source>
</evidence>
<dbReference type="AlphaFoldDB" id="A0A840DIL6"/>
<dbReference type="InterPro" id="IPR029069">
    <property type="entry name" value="HotDog_dom_sf"/>
</dbReference>
<dbReference type="EMBL" id="JACIFD010000007">
    <property type="protein sequence ID" value="MBB4071563.1"/>
    <property type="molecule type" value="Genomic_DNA"/>
</dbReference>